<protein>
    <submittedName>
        <fullName evidence="2">DUF4192 family protein</fullName>
    </submittedName>
</protein>
<organism evidence="2 3">
    <name type="scientific">Nocardia terpenica</name>
    <dbReference type="NCBI Taxonomy" id="455432"/>
    <lineage>
        <taxon>Bacteria</taxon>
        <taxon>Bacillati</taxon>
        <taxon>Actinomycetota</taxon>
        <taxon>Actinomycetes</taxon>
        <taxon>Mycobacteriales</taxon>
        <taxon>Nocardiaceae</taxon>
        <taxon>Nocardia</taxon>
    </lineage>
</organism>
<name>A0A6G9YXT5_9NOCA</name>
<feature type="region of interest" description="Disordered" evidence="1">
    <location>
        <begin position="225"/>
        <end position="258"/>
    </location>
</feature>
<reference evidence="2 3" key="1">
    <citation type="journal article" date="2019" name="ACS Chem. Biol.">
        <title>Identification and Mobilization of a Cryptic Antibiotic Biosynthesis Gene Locus from a Human-Pathogenic Nocardia Isolate.</title>
        <authorList>
            <person name="Herisse M."/>
            <person name="Ishida K."/>
            <person name="Porter J.L."/>
            <person name="Howden B."/>
            <person name="Hertweck C."/>
            <person name="Stinear T.P."/>
            <person name="Pidot S.J."/>
        </authorList>
    </citation>
    <scope>NUCLEOTIDE SEQUENCE [LARGE SCALE GENOMIC DNA]</scope>
    <source>
        <strain evidence="2 3">AUSMDU00012715</strain>
    </source>
</reference>
<dbReference type="EMBL" id="CP046173">
    <property type="protein sequence ID" value="QIS18024.1"/>
    <property type="molecule type" value="Genomic_DNA"/>
</dbReference>
<dbReference type="InterPro" id="IPR025447">
    <property type="entry name" value="DUF4192"/>
</dbReference>
<evidence type="ECO:0000256" key="1">
    <source>
        <dbReference type="SAM" id="MobiDB-lite"/>
    </source>
</evidence>
<evidence type="ECO:0000313" key="3">
    <source>
        <dbReference type="Proteomes" id="UP000500953"/>
    </source>
</evidence>
<dbReference type="Proteomes" id="UP000500953">
    <property type="component" value="Chromosome"/>
</dbReference>
<evidence type="ECO:0000313" key="2">
    <source>
        <dbReference type="EMBL" id="QIS18024.1"/>
    </source>
</evidence>
<accession>A0A6G9YXT5</accession>
<dbReference type="AlphaFoldDB" id="A0A6G9YXT5"/>
<sequence>MVKPRKACGLTTQARRRCRASALTAHRPSLQHRFQVGQRRSYRASGHAVLNSALSQSLSDAWRSSSQSATAASCSAVAGRMHVVGVVNPNSIANWEFTHVRTTSSGRRTRGAAGCGPFSARLLSLGAARQCVHENASGALVIVVESGAHPPNYQGTEHQTGRHQQLITHLRRALAAEGLPLLGGWATPSIGSGSPWWSLFGTAEAGVIPDPEASPATFVAVLRGQADPPVERSARGPGPARYRHRRQGTKDIVRQGYT</sequence>
<proteinExistence type="predicted"/>
<gene>
    <name evidence="2" type="ORF">F6W96_06640</name>
</gene>
<feature type="compositionally biased region" description="Basic and acidic residues" evidence="1">
    <location>
        <begin position="248"/>
        <end position="258"/>
    </location>
</feature>
<dbReference type="Pfam" id="PF13830">
    <property type="entry name" value="DUF4192"/>
    <property type="match status" value="1"/>
</dbReference>